<dbReference type="OrthoDB" id="412890at2759"/>
<keyword evidence="4 12" id="KW-0812">Transmembrane</keyword>
<evidence type="ECO:0000256" key="2">
    <source>
        <dbReference type="ARBA" id="ARBA00022448"/>
    </source>
</evidence>
<dbReference type="GO" id="GO:0001508">
    <property type="term" value="P:action potential"/>
    <property type="evidence" value="ECO:0007669"/>
    <property type="project" value="TreeGrafter"/>
</dbReference>
<dbReference type="GO" id="GO:0008076">
    <property type="term" value="C:voltage-gated potassium channel complex"/>
    <property type="evidence" value="ECO:0007669"/>
    <property type="project" value="InterPro"/>
</dbReference>
<proteinExistence type="predicted"/>
<evidence type="ECO:0000256" key="10">
    <source>
        <dbReference type="ARBA" id="ARBA00023136"/>
    </source>
</evidence>
<dbReference type="PANTHER" id="PTHR11537">
    <property type="entry name" value="VOLTAGE-GATED POTASSIUM CHANNEL"/>
    <property type="match status" value="1"/>
</dbReference>
<dbReference type="EMBL" id="CAMXCT030001022">
    <property type="protein sequence ID" value="CAL4773131.1"/>
    <property type="molecule type" value="Genomic_DNA"/>
</dbReference>
<keyword evidence="8 12" id="KW-1133">Transmembrane helix</keyword>
<keyword evidence="6" id="KW-0851">Voltage-gated channel</keyword>
<feature type="domain" description="Ion transport" evidence="13">
    <location>
        <begin position="260"/>
        <end position="511"/>
    </location>
</feature>
<keyword evidence="9" id="KW-0406">Ion transport</keyword>
<feature type="transmembrane region" description="Helical" evidence="12">
    <location>
        <begin position="315"/>
        <end position="333"/>
    </location>
</feature>
<keyword evidence="17" id="KW-1185">Reference proteome</keyword>
<evidence type="ECO:0000313" key="15">
    <source>
        <dbReference type="EMBL" id="CAL1139194.1"/>
    </source>
</evidence>
<comment type="caution">
    <text evidence="14">The sequence shown here is derived from an EMBL/GenBank/DDBJ whole genome shotgun (WGS) entry which is preliminary data.</text>
</comment>
<dbReference type="InterPro" id="IPR028325">
    <property type="entry name" value="VG_K_chnl"/>
</dbReference>
<evidence type="ECO:0000256" key="4">
    <source>
        <dbReference type="ARBA" id="ARBA00022692"/>
    </source>
</evidence>
<keyword evidence="7" id="KW-0630">Potassium</keyword>
<reference evidence="14" key="1">
    <citation type="submission" date="2022-10" db="EMBL/GenBank/DDBJ databases">
        <authorList>
            <person name="Chen Y."/>
            <person name="Dougan E. K."/>
            <person name="Chan C."/>
            <person name="Rhodes N."/>
            <person name="Thang M."/>
        </authorList>
    </citation>
    <scope>NUCLEOTIDE SEQUENCE</scope>
</reference>
<name>A0A9P1FQH4_9DINO</name>
<dbReference type="SUPFAM" id="SSF81324">
    <property type="entry name" value="Voltage-gated potassium channels"/>
    <property type="match status" value="1"/>
</dbReference>
<evidence type="ECO:0000259" key="13">
    <source>
        <dbReference type="Pfam" id="PF00520"/>
    </source>
</evidence>
<dbReference type="EMBL" id="CAMXCT010001022">
    <property type="protein sequence ID" value="CAI3985819.1"/>
    <property type="molecule type" value="Genomic_DNA"/>
</dbReference>
<feature type="transmembrane region" description="Helical" evidence="12">
    <location>
        <begin position="256"/>
        <end position="274"/>
    </location>
</feature>
<feature type="transmembrane region" description="Helical" evidence="12">
    <location>
        <begin position="121"/>
        <end position="141"/>
    </location>
</feature>
<dbReference type="PANTHER" id="PTHR11537:SF254">
    <property type="entry name" value="POTASSIUM VOLTAGE-GATED CHANNEL PROTEIN SHAB"/>
    <property type="match status" value="1"/>
</dbReference>
<dbReference type="GO" id="GO:0005249">
    <property type="term" value="F:voltage-gated potassium channel activity"/>
    <property type="evidence" value="ECO:0007669"/>
    <property type="project" value="InterPro"/>
</dbReference>
<dbReference type="AlphaFoldDB" id="A0A9P1FQH4"/>
<feature type="transmembrane region" description="Helical" evidence="12">
    <location>
        <begin position="66"/>
        <end position="91"/>
    </location>
</feature>
<dbReference type="InterPro" id="IPR027359">
    <property type="entry name" value="Volt_channel_dom_sf"/>
</dbReference>
<evidence type="ECO:0000256" key="6">
    <source>
        <dbReference type="ARBA" id="ARBA00022882"/>
    </source>
</evidence>
<dbReference type="Gene3D" id="1.10.287.70">
    <property type="match status" value="1"/>
</dbReference>
<keyword evidence="2" id="KW-0813">Transport</keyword>
<keyword evidence="11 16" id="KW-0407">Ion channel</keyword>
<keyword evidence="3" id="KW-0633">Potassium transport</keyword>
<evidence type="ECO:0000313" key="17">
    <source>
        <dbReference type="Proteomes" id="UP001152797"/>
    </source>
</evidence>
<evidence type="ECO:0000313" key="16">
    <source>
        <dbReference type="EMBL" id="CAL4773131.1"/>
    </source>
</evidence>
<feature type="transmembrane region" description="Helical" evidence="12">
    <location>
        <begin position="147"/>
        <end position="165"/>
    </location>
</feature>
<feature type="transmembrane region" description="Helical" evidence="12">
    <location>
        <begin position="25"/>
        <end position="46"/>
    </location>
</feature>
<organism evidence="14">
    <name type="scientific">Cladocopium goreaui</name>
    <dbReference type="NCBI Taxonomy" id="2562237"/>
    <lineage>
        <taxon>Eukaryota</taxon>
        <taxon>Sar</taxon>
        <taxon>Alveolata</taxon>
        <taxon>Dinophyceae</taxon>
        <taxon>Suessiales</taxon>
        <taxon>Symbiodiniaceae</taxon>
        <taxon>Cladocopium</taxon>
    </lineage>
</organism>
<dbReference type="Pfam" id="PF00520">
    <property type="entry name" value="Ion_trans"/>
    <property type="match status" value="1"/>
</dbReference>
<comment type="subcellular location">
    <subcellularLocation>
        <location evidence="1">Membrane</location>
        <topology evidence="1">Multi-pass membrane protein</topology>
    </subcellularLocation>
</comment>
<feature type="transmembrane region" description="Helical" evidence="12">
    <location>
        <begin position="404"/>
        <end position="424"/>
    </location>
</feature>
<dbReference type="Proteomes" id="UP001152797">
    <property type="component" value="Unassembled WGS sequence"/>
</dbReference>
<evidence type="ECO:0000256" key="12">
    <source>
        <dbReference type="SAM" id="Phobius"/>
    </source>
</evidence>
<evidence type="ECO:0000256" key="5">
    <source>
        <dbReference type="ARBA" id="ARBA00022826"/>
    </source>
</evidence>
<dbReference type="Gene3D" id="1.20.120.350">
    <property type="entry name" value="Voltage-gated potassium channels. Chain C"/>
    <property type="match status" value="1"/>
</dbReference>
<dbReference type="InterPro" id="IPR005821">
    <property type="entry name" value="Ion_trans_dom"/>
</dbReference>
<keyword evidence="5" id="KW-0631">Potassium channel</keyword>
<dbReference type="PRINTS" id="PR00169">
    <property type="entry name" value="KCHANNEL"/>
</dbReference>
<evidence type="ECO:0000256" key="3">
    <source>
        <dbReference type="ARBA" id="ARBA00022538"/>
    </source>
</evidence>
<sequence>MLQANKGNVISRFHKTSLEIRNLELTYYLTVFNRLSSISSILAGFASSALTMSVPGWEDSLLVTSFLVFTSCAFGTNLLVILIATLCNLWGPGKALRGADQAHLHQAIEVLEQAQKEAMRFFVIGLFCYFISTILVVWLFFDKMGALMTTVILIFFCFLLVRQSLVIRRAFIPNEGFTTGLIHGNPVKSHPSHPEGTELRCALKQLDPANGKDNSAGERRERRMSMGSAGEVSAVTISKEGRREQYRKMLDGENSGVFHVILAAILFGTAVTIVETMPEMRNHIVLFQFLDTVIAIFFSAELLLRFYVSSSYLEFFTNCFNIIDILAVVPNYVSWMMMLSHLEAHNIHQAADSMRALRMTRIIRLVRLARMARVARLVKEWHALSQMELLLKVFVEETAHGSGATSLMLLGLISLTFACLIYVADEPDCQSAQDASSWMVSDLDLPMDPCEDTFIFNSLPSSWWWAVETLTTVGFGDVMPTASLAKFLSALCCVCGVAFLSHFSAQFSMHFCQRWLRLQATHKMKEQMDEGDTTSVVGVAGPGRPNGSKELERLDELLLAFEESLTELVDEVR</sequence>
<evidence type="ECO:0000256" key="11">
    <source>
        <dbReference type="ARBA" id="ARBA00023303"/>
    </source>
</evidence>
<keyword evidence="10 12" id="KW-0472">Membrane</keyword>
<reference evidence="15" key="2">
    <citation type="submission" date="2024-04" db="EMBL/GenBank/DDBJ databases">
        <authorList>
            <person name="Chen Y."/>
            <person name="Shah S."/>
            <person name="Dougan E. K."/>
            <person name="Thang M."/>
            <person name="Chan C."/>
        </authorList>
    </citation>
    <scope>NUCLEOTIDE SEQUENCE [LARGE SCALE GENOMIC DNA]</scope>
</reference>
<evidence type="ECO:0000256" key="7">
    <source>
        <dbReference type="ARBA" id="ARBA00022958"/>
    </source>
</evidence>
<feature type="transmembrane region" description="Helical" evidence="12">
    <location>
        <begin position="286"/>
        <end position="308"/>
    </location>
</feature>
<accession>A0A9P1FQH4</accession>
<protein>
    <submittedName>
        <fullName evidence="16">Potassium voltage-gated channel subfamily B member 2 (Voltage-gated potassium channel subunit Kv2.2)</fullName>
    </submittedName>
</protein>
<gene>
    <name evidence="14" type="ORF">C1SCF055_LOCUS13225</name>
</gene>
<evidence type="ECO:0000256" key="8">
    <source>
        <dbReference type="ARBA" id="ARBA00022989"/>
    </source>
</evidence>
<evidence type="ECO:0000256" key="9">
    <source>
        <dbReference type="ARBA" id="ARBA00023065"/>
    </source>
</evidence>
<evidence type="ECO:0000256" key="1">
    <source>
        <dbReference type="ARBA" id="ARBA00004141"/>
    </source>
</evidence>
<dbReference type="EMBL" id="CAMXCT020001022">
    <property type="protein sequence ID" value="CAL1139194.1"/>
    <property type="molecule type" value="Genomic_DNA"/>
</dbReference>
<evidence type="ECO:0000313" key="14">
    <source>
        <dbReference type="EMBL" id="CAI3985819.1"/>
    </source>
</evidence>